<dbReference type="AlphaFoldDB" id="A0A4Z0PT54"/>
<gene>
    <name evidence="3" type="ORF">E5K02_25025</name>
</gene>
<keyword evidence="1" id="KW-0812">Transmembrane</keyword>
<dbReference type="OrthoDB" id="419058at2"/>
<protein>
    <submittedName>
        <fullName evidence="3">Helix-turn-helix domain-containing protein</fullName>
    </submittedName>
</protein>
<organism evidence="3 4">
    <name type="scientific">Hymenobacter metallicola</name>
    <dbReference type="NCBI Taxonomy" id="2563114"/>
    <lineage>
        <taxon>Bacteria</taxon>
        <taxon>Pseudomonadati</taxon>
        <taxon>Bacteroidota</taxon>
        <taxon>Cytophagia</taxon>
        <taxon>Cytophagales</taxon>
        <taxon>Hymenobacteraceae</taxon>
        <taxon>Hymenobacter</taxon>
    </lineage>
</organism>
<evidence type="ECO:0000313" key="3">
    <source>
        <dbReference type="EMBL" id="TGE20868.1"/>
    </source>
</evidence>
<evidence type="ECO:0000313" key="4">
    <source>
        <dbReference type="Proteomes" id="UP000298471"/>
    </source>
</evidence>
<dbReference type="PROSITE" id="PS50943">
    <property type="entry name" value="HTH_CROC1"/>
    <property type="match status" value="1"/>
</dbReference>
<accession>A0A4Z0PT54</accession>
<keyword evidence="4" id="KW-1185">Reference proteome</keyword>
<evidence type="ECO:0000259" key="2">
    <source>
        <dbReference type="PROSITE" id="PS50943"/>
    </source>
</evidence>
<keyword evidence="1" id="KW-1133">Transmembrane helix</keyword>
<keyword evidence="1" id="KW-0472">Membrane</keyword>
<feature type="transmembrane region" description="Helical" evidence="1">
    <location>
        <begin position="91"/>
        <end position="117"/>
    </location>
</feature>
<comment type="caution">
    <text evidence="3">The sequence shown here is derived from an EMBL/GenBank/DDBJ whole genome shotgun (WGS) entry which is preliminary data.</text>
</comment>
<dbReference type="EMBL" id="SRMB01000009">
    <property type="protein sequence ID" value="TGE20868.1"/>
    <property type="molecule type" value="Genomic_DNA"/>
</dbReference>
<dbReference type="Pfam" id="PF13560">
    <property type="entry name" value="HTH_31"/>
    <property type="match status" value="1"/>
</dbReference>
<feature type="domain" description="HTH cro/C1-type" evidence="2">
    <location>
        <begin position="10"/>
        <end position="64"/>
    </location>
</feature>
<dbReference type="SMART" id="SM00530">
    <property type="entry name" value="HTH_XRE"/>
    <property type="match status" value="1"/>
</dbReference>
<dbReference type="Proteomes" id="UP000298471">
    <property type="component" value="Unassembled WGS sequence"/>
</dbReference>
<dbReference type="Gene3D" id="1.10.260.40">
    <property type="entry name" value="lambda repressor-like DNA-binding domains"/>
    <property type="match status" value="1"/>
</dbReference>
<sequence>MSKELIARTLLQLRNRRAITQEQLAARSGVGIPTIQRIEAAAATAQLSTLALLAKALEAPVQTLTDPAPQEPLPGPSSADARPGSARRELVLLHVLPLLGWVLPLANVAAPLLYWLYKREQHECLDAQGRLVLPGVRRARYDPGRRLAAELLYGRPGGPARQGVAPAHIPADAFAPDSCRQLPGLGARA</sequence>
<reference evidence="3 4" key="1">
    <citation type="submission" date="2019-04" db="EMBL/GenBank/DDBJ databases">
        <authorList>
            <person name="Feng G."/>
            <person name="Zhang J."/>
            <person name="Zhu H."/>
        </authorList>
    </citation>
    <scope>NUCLEOTIDE SEQUENCE [LARGE SCALE GENOMIC DNA]</scope>
    <source>
        <strain evidence="3 4">9PBR-1</strain>
    </source>
</reference>
<dbReference type="InterPro" id="IPR001387">
    <property type="entry name" value="Cro/C1-type_HTH"/>
</dbReference>
<dbReference type="SUPFAM" id="SSF47413">
    <property type="entry name" value="lambda repressor-like DNA-binding domains"/>
    <property type="match status" value="1"/>
</dbReference>
<name>A0A4Z0PT54_9BACT</name>
<dbReference type="InterPro" id="IPR010982">
    <property type="entry name" value="Lambda_DNA-bd_dom_sf"/>
</dbReference>
<proteinExistence type="predicted"/>
<evidence type="ECO:0000256" key="1">
    <source>
        <dbReference type="SAM" id="Phobius"/>
    </source>
</evidence>
<dbReference type="GO" id="GO:0003677">
    <property type="term" value="F:DNA binding"/>
    <property type="evidence" value="ECO:0007669"/>
    <property type="project" value="InterPro"/>
</dbReference>
<dbReference type="CDD" id="cd00093">
    <property type="entry name" value="HTH_XRE"/>
    <property type="match status" value="1"/>
</dbReference>